<feature type="transmembrane region" description="Helical" evidence="7">
    <location>
        <begin position="99"/>
        <end position="121"/>
    </location>
</feature>
<dbReference type="GO" id="GO:0055085">
    <property type="term" value="P:transmembrane transport"/>
    <property type="evidence" value="ECO:0007669"/>
    <property type="project" value="InterPro"/>
</dbReference>
<dbReference type="STRING" id="633697.EubceDRAFT1_1761"/>
<feature type="transmembrane region" description="Helical" evidence="7">
    <location>
        <begin position="265"/>
        <end position="286"/>
    </location>
</feature>
<evidence type="ECO:0000256" key="1">
    <source>
        <dbReference type="ARBA" id="ARBA00004651"/>
    </source>
</evidence>
<keyword evidence="3" id="KW-1003">Cell membrane</keyword>
<dbReference type="CDD" id="cd06261">
    <property type="entry name" value="TM_PBP2"/>
    <property type="match status" value="1"/>
</dbReference>
<dbReference type="Proteomes" id="UP000005753">
    <property type="component" value="Chromosome"/>
</dbReference>
<keyword evidence="6 7" id="KW-0472">Membrane</keyword>
<feature type="domain" description="ABC transmembrane type-1" evidence="8">
    <location>
        <begin position="95"/>
        <end position="286"/>
    </location>
</feature>
<feature type="transmembrane region" description="Helical" evidence="7">
    <location>
        <begin position="130"/>
        <end position="150"/>
    </location>
</feature>
<dbReference type="eggNOG" id="COG0395">
    <property type="taxonomic scope" value="Bacteria"/>
</dbReference>
<dbReference type="EMBL" id="CM001487">
    <property type="protein sequence ID" value="EIM57538.1"/>
    <property type="molecule type" value="Genomic_DNA"/>
</dbReference>
<comment type="subcellular location">
    <subcellularLocation>
        <location evidence="1 7">Cell membrane</location>
        <topology evidence="1 7">Multi-pass membrane protein</topology>
    </subcellularLocation>
</comment>
<proteinExistence type="inferred from homology"/>
<evidence type="ECO:0000256" key="2">
    <source>
        <dbReference type="ARBA" id="ARBA00022448"/>
    </source>
</evidence>
<evidence type="ECO:0000256" key="4">
    <source>
        <dbReference type="ARBA" id="ARBA00022692"/>
    </source>
</evidence>
<feature type="transmembrane region" description="Helical" evidence="7">
    <location>
        <begin position="162"/>
        <end position="185"/>
    </location>
</feature>
<evidence type="ECO:0000256" key="5">
    <source>
        <dbReference type="ARBA" id="ARBA00022989"/>
    </source>
</evidence>
<evidence type="ECO:0000313" key="9">
    <source>
        <dbReference type="EMBL" id="EIM57538.1"/>
    </source>
</evidence>
<keyword evidence="9" id="KW-0762">Sugar transport</keyword>
<keyword evidence="4 7" id="KW-0812">Transmembrane</keyword>
<evidence type="ECO:0000256" key="3">
    <source>
        <dbReference type="ARBA" id="ARBA00022475"/>
    </source>
</evidence>
<keyword evidence="5 7" id="KW-1133">Transmembrane helix</keyword>
<protein>
    <submittedName>
        <fullName evidence="9">ABC-type sugar transport system, permease component</fullName>
    </submittedName>
</protein>
<dbReference type="Pfam" id="PF00528">
    <property type="entry name" value="BPD_transp_1"/>
    <property type="match status" value="1"/>
</dbReference>
<dbReference type="OrthoDB" id="9772609at2"/>
<dbReference type="PANTHER" id="PTHR43744">
    <property type="entry name" value="ABC TRANSPORTER PERMEASE PROTEIN MG189-RELATED-RELATED"/>
    <property type="match status" value="1"/>
</dbReference>
<dbReference type="GO" id="GO:0005886">
    <property type="term" value="C:plasma membrane"/>
    <property type="evidence" value="ECO:0007669"/>
    <property type="project" value="UniProtKB-SubCell"/>
</dbReference>
<gene>
    <name evidence="9" type="ORF">EubceDRAFT1_1761</name>
</gene>
<evidence type="ECO:0000256" key="6">
    <source>
        <dbReference type="ARBA" id="ARBA00023136"/>
    </source>
</evidence>
<keyword evidence="2 7" id="KW-0813">Transport</keyword>
<reference evidence="9 10" key="1">
    <citation type="submission" date="2010-08" db="EMBL/GenBank/DDBJ databases">
        <authorList>
            <consortium name="US DOE Joint Genome Institute (JGI-PGF)"/>
            <person name="Lucas S."/>
            <person name="Copeland A."/>
            <person name="Lapidus A."/>
            <person name="Cheng J.-F."/>
            <person name="Bruce D."/>
            <person name="Goodwin L."/>
            <person name="Pitluck S."/>
            <person name="Land M.L."/>
            <person name="Hauser L."/>
            <person name="Chang Y.-J."/>
            <person name="Anderson I.J."/>
            <person name="Johnson E."/>
            <person name="Mulhopadhyay B."/>
            <person name="Kyrpides N."/>
            <person name="Woyke T.J."/>
        </authorList>
    </citation>
    <scope>NUCLEOTIDE SEQUENCE [LARGE SCALE GENOMIC DNA]</scope>
    <source>
        <strain evidence="9 10">6</strain>
    </source>
</reference>
<feature type="transmembrane region" description="Helical" evidence="7">
    <location>
        <begin position="206"/>
        <end position="231"/>
    </location>
</feature>
<dbReference type="Gene3D" id="1.10.3720.10">
    <property type="entry name" value="MetI-like"/>
    <property type="match status" value="1"/>
</dbReference>
<keyword evidence="10" id="KW-1185">Reference proteome</keyword>
<dbReference type="HOGENOM" id="CLU_016047_1_2_9"/>
<dbReference type="PANTHER" id="PTHR43744:SF2">
    <property type="entry name" value="ARABINOOLIGOSACCHARIDES TRANSPORT SYSTEM PERMEASE PROTEIN ARAQ"/>
    <property type="match status" value="1"/>
</dbReference>
<feature type="transmembrane region" description="Helical" evidence="7">
    <location>
        <begin position="20"/>
        <end position="40"/>
    </location>
</feature>
<name>I5AUR5_EUBC6</name>
<evidence type="ECO:0000313" key="10">
    <source>
        <dbReference type="Proteomes" id="UP000005753"/>
    </source>
</evidence>
<comment type="similarity">
    <text evidence="7">Belongs to the binding-protein-dependent transport system permease family.</text>
</comment>
<evidence type="ECO:0000259" key="8">
    <source>
        <dbReference type="PROSITE" id="PS50928"/>
    </source>
</evidence>
<evidence type="ECO:0000256" key="7">
    <source>
        <dbReference type="RuleBase" id="RU363032"/>
    </source>
</evidence>
<accession>I5AUR5</accession>
<dbReference type="PROSITE" id="PS50928">
    <property type="entry name" value="ABC_TM1"/>
    <property type="match status" value="1"/>
</dbReference>
<dbReference type="InterPro" id="IPR035906">
    <property type="entry name" value="MetI-like_sf"/>
</dbReference>
<organism evidence="9 10">
    <name type="scientific">Eubacterium cellulosolvens (strain ATCC 43171 / JCM 9499 / 6)</name>
    <name type="common">Cillobacterium cellulosolvens</name>
    <dbReference type="NCBI Taxonomy" id="633697"/>
    <lineage>
        <taxon>Bacteria</taxon>
        <taxon>Bacillati</taxon>
        <taxon>Bacillota</taxon>
        <taxon>Clostridia</taxon>
        <taxon>Eubacteriales</taxon>
        <taxon>Eubacteriaceae</taxon>
        <taxon>Eubacterium</taxon>
    </lineage>
</organism>
<dbReference type="SUPFAM" id="SSF161098">
    <property type="entry name" value="MetI-like"/>
    <property type="match status" value="1"/>
</dbReference>
<dbReference type="AlphaFoldDB" id="I5AUR5"/>
<sequence length="301" mass="33634">MAGKKTKLATAKSPKHGGVLTVFFVILSILWIAPMLIVLLNSFKRKAYIFQNPFGISNVPVGRGWKLWWMGIKKTFVGFMNYESAIKQTDFFKVFGTSLFITVVSVGLIVLCCSMTAWYIVRVKTFATKAIYVLCMFSMIVPFQMVMFTLSKFANILHLSNPLGICVVYLGFGAGLAVFMFTGFVKQIPIEIEEAAMIDGCTPIQTYFRIILPIMKPTLITVAILDAMWIWNDYLLPSLVLNINKYKTIPIAVQFLKQSHGQVDWGAMMAVLVMAIVPIVVFYMAVQKYIIEGVVAGAVKG</sequence>
<dbReference type="InterPro" id="IPR000515">
    <property type="entry name" value="MetI-like"/>
</dbReference>
<reference evidence="9 10" key="2">
    <citation type="submission" date="2012-02" db="EMBL/GenBank/DDBJ databases">
        <title>Improved High-Quality Draft sequence of Eubacterium cellulosolvens 6.</title>
        <authorList>
            <consortium name="US DOE Joint Genome Institute"/>
            <person name="Lucas S."/>
            <person name="Han J."/>
            <person name="Lapidus A."/>
            <person name="Cheng J.-F."/>
            <person name="Goodwin L."/>
            <person name="Pitluck S."/>
            <person name="Peters L."/>
            <person name="Mikhailova N."/>
            <person name="Gu W."/>
            <person name="Detter J.C."/>
            <person name="Han C."/>
            <person name="Tapia R."/>
            <person name="Land M."/>
            <person name="Hauser L."/>
            <person name="Kyrpides N."/>
            <person name="Ivanova N."/>
            <person name="Pagani I."/>
            <person name="Johnson E."/>
            <person name="Mukhopadhyay B."/>
            <person name="Anderson I."/>
            <person name="Woyke T."/>
        </authorList>
    </citation>
    <scope>NUCLEOTIDE SEQUENCE [LARGE SCALE GENOMIC DNA]</scope>
    <source>
        <strain evidence="9 10">6</strain>
    </source>
</reference>